<comment type="caution">
    <text evidence="1">The sequence shown here is derived from an EMBL/GenBank/DDBJ whole genome shotgun (WGS) entry which is preliminary data.</text>
</comment>
<dbReference type="PANTHER" id="PTHR41291">
    <property type="entry name" value="DNA ALKYLATION REPAIR PROTEIN"/>
    <property type="match status" value="1"/>
</dbReference>
<dbReference type="EMBL" id="QMBP01000011">
    <property type="protein sequence ID" value="RAZ88610.1"/>
    <property type="molecule type" value="Genomic_DNA"/>
</dbReference>
<evidence type="ECO:0000313" key="1">
    <source>
        <dbReference type="EMBL" id="RAZ88610.1"/>
    </source>
</evidence>
<dbReference type="RefSeq" id="WP_112099479.1">
    <property type="nucleotide sequence ID" value="NZ_QMBP01000011.1"/>
</dbReference>
<keyword evidence="2" id="KW-1185">Reference proteome</keyword>
<dbReference type="PANTHER" id="PTHR41291:SF1">
    <property type="entry name" value="DNA ALKYLATION REPAIR PROTEIN"/>
    <property type="match status" value="1"/>
</dbReference>
<reference evidence="1 2" key="2">
    <citation type="submission" date="2018-07" db="EMBL/GenBank/DDBJ databases">
        <title>Diversity of Mesorhizobium strains in Brazil.</title>
        <authorList>
            <person name="Helene L.C.F."/>
            <person name="Dall'Agnol R."/>
            <person name="Delamuta J.R.M."/>
            <person name="Hungria M."/>
        </authorList>
    </citation>
    <scope>NUCLEOTIDE SEQUENCE [LARGE SCALE GENOMIC DNA]</scope>
    <source>
        <strain evidence="1 2">AC99b</strain>
    </source>
</reference>
<name>A0A330HKV0_9HYPH</name>
<gene>
    <name evidence="1" type="ORF">DPM33_21690</name>
</gene>
<dbReference type="Gene3D" id="1.25.10.90">
    <property type="match status" value="1"/>
</dbReference>
<dbReference type="InterPro" id="IPR014825">
    <property type="entry name" value="DNA_alkylation"/>
</dbReference>
<accession>A0A330HKV0</accession>
<dbReference type="AlphaFoldDB" id="A0A330HKV0"/>
<dbReference type="SUPFAM" id="SSF48371">
    <property type="entry name" value="ARM repeat"/>
    <property type="match status" value="1"/>
</dbReference>
<proteinExistence type="predicted"/>
<dbReference type="OrthoDB" id="7345147at2"/>
<protein>
    <submittedName>
        <fullName evidence="1">DNA alkylation repair protein</fullName>
    </submittedName>
</protein>
<evidence type="ECO:0000313" key="2">
    <source>
        <dbReference type="Proteomes" id="UP000251558"/>
    </source>
</evidence>
<reference evidence="2" key="1">
    <citation type="submission" date="2018-06" db="EMBL/GenBank/DDBJ databases">
        <authorList>
            <person name="Helene L.C."/>
            <person name="Dall'Agnol R."/>
            <person name="Delamuta J.R."/>
            <person name="Hungria M."/>
        </authorList>
    </citation>
    <scope>NUCLEOTIDE SEQUENCE [LARGE SCALE GENOMIC DNA]</scope>
    <source>
        <strain evidence="2">AC99b</strain>
    </source>
</reference>
<organism evidence="1 2">
    <name type="scientific">Mesorhizobium hawassense</name>
    <dbReference type="NCBI Taxonomy" id="1209954"/>
    <lineage>
        <taxon>Bacteria</taxon>
        <taxon>Pseudomonadati</taxon>
        <taxon>Pseudomonadota</taxon>
        <taxon>Alphaproteobacteria</taxon>
        <taxon>Hyphomicrobiales</taxon>
        <taxon>Phyllobacteriaceae</taxon>
        <taxon>Mesorhizobium</taxon>
    </lineage>
</organism>
<dbReference type="CDD" id="cd06561">
    <property type="entry name" value="AlkD_like"/>
    <property type="match status" value="1"/>
</dbReference>
<dbReference type="Proteomes" id="UP000251558">
    <property type="component" value="Unassembled WGS sequence"/>
</dbReference>
<dbReference type="Pfam" id="PF08713">
    <property type="entry name" value="DNA_alkylation"/>
    <property type="match status" value="1"/>
</dbReference>
<dbReference type="InterPro" id="IPR016024">
    <property type="entry name" value="ARM-type_fold"/>
</dbReference>
<sequence>MPLPDPSWSADDIVAHLHSIGTEDNRVGMARFGINTASALGIGNSELRPLARKLKKNHERSLQLWDSGVREARLMAAFTGEPKKVDIDQCRRWAADFDSWEIVDTVADLFADTPFWRELIDEFAEDEREFVRRTAFAMLAWSAVHLKKEPDSTFLAYLPLIEKHAGDPRNFVRKAVNWALRQIGKRSMSLHAPALALAEKLAASSDRTARWIGKDAVKELTDAKQIARLAAAKT</sequence>